<dbReference type="PANTHER" id="PTHR37292">
    <property type="entry name" value="VNG6097C"/>
    <property type="match status" value="1"/>
</dbReference>
<evidence type="ECO:0000313" key="1">
    <source>
        <dbReference type="EMBL" id="UGS34704.1"/>
    </source>
</evidence>
<gene>
    <name evidence="1" type="ORF">DSM104329_01086</name>
</gene>
<keyword evidence="2" id="KW-1185">Reference proteome</keyword>
<name>A0A9E6XUI8_9ACTN</name>
<reference evidence="1" key="1">
    <citation type="journal article" date="2022" name="Int. J. Syst. Evol. Microbiol.">
        <title>Pseudomonas aegrilactucae sp. nov. and Pseudomonas morbosilactucae sp. nov., pathogens causing bacterial rot of lettuce in Japan.</title>
        <authorList>
            <person name="Sawada H."/>
            <person name="Fujikawa T."/>
            <person name="Satou M."/>
        </authorList>
    </citation>
    <scope>NUCLEOTIDE SEQUENCE</scope>
    <source>
        <strain evidence="1">0166_1</strain>
    </source>
</reference>
<dbReference type="Proteomes" id="UP001162834">
    <property type="component" value="Chromosome"/>
</dbReference>
<organism evidence="1 2">
    <name type="scientific">Capillimicrobium parvum</name>
    <dbReference type="NCBI Taxonomy" id="2884022"/>
    <lineage>
        <taxon>Bacteria</taxon>
        <taxon>Bacillati</taxon>
        <taxon>Actinomycetota</taxon>
        <taxon>Thermoleophilia</taxon>
        <taxon>Solirubrobacterales</taxon>
        <taxon>Capillimicrobiaceae</taxon>
        <taxon>Capillimicrobium</taxon>
    </lineage>
</organism>
<evidence type="ECO:0000313" key="2">
    <source>
        <dbReference type="Proteomes" id="UP001162834"/>
    </source>
</evidence>
<protein>
    <submittedName>
        <fullName evidence="1">Uncharacterized protein</fullName>
    </submittedName>
</protein>
<accession>A0A9E6XUI8</accession>
<dbReference type="PANTHER" id="PTHR37292:SF2">
    <property type="entry name" value="DUF262 DOMAIN-CONTAINING PROTEIN"/>
    <property type="match status" value="1"/>
</dbReference>
<proteinExistence type="predicted"/>
<sequence length="226" mass="25191">MTLKNRARQQRDVDAVRTAAQELVDWLRAGVPAANDPPVIAHARLLVDPDGNWLSKAGYRSSGSRARLVRSLLWQVEPVDLVTGEPMIGIKLVEASGSSRRQLVQVEREHEHHVFPRSWLVKRPPIRAGGDVDQPANLALLSPATNSWISDRGPADYVTSLDKAFGPEHVDRILATHLLDGALLRENAFADQMTARADRLAAMARRILDPRELHVVQPVKEWPRDV</sequence>
<dbReference type="EMBL" id="CP087164">
    <property type="protein sequence ID" value="UGS34704.1"/>
    <property type="molecule type" value="Genomic_DNA"/>
</dbReference>
<dbReference type="KEGG" id="sbae:DSM104329_01086"/>
<dbReference type="AlphaFoldDB" id="A0A9E6XUI8"/>